<dbReference type="SMART" id="SM00825">
    <property type="entry name" value="PKS_KS"/>
    <property type="match status" value="1"/>
</dbReference>
<evidence type="ECO:0000313" key="9">
    <source>
        <dbReference type="EMBL" id="GAA1526836.1"/>
    </source>
</evidence>
<dbReference type="InterPro" id="IPR016039">
    <property type="entry name" value="Thiolase-like"/>
</dbReference>
<dbReference type="SUPFAM" id="SSF52151">
    <property type="entry name" value="FabD/lysophospholipase-like"/>
    <property type="match status" value="1"/>
</dbReference>
<dbReference type="SUPFAM" id="SSF53901">
    <property type="entry name" value="Thiolase-like"/>
    <property type="match status" value="1"/>
</dbReference>
<dbReference type="Gene3D" id="3.40.47.10">
    <property type="match status" value="1"/>
</dbReference>
<dbReference type="InterPro" id="IPR050091">
    <property type="entry name" value="PKS_NRPS_Biosynth_Enz"/>
</dbReference>
<dbReference type="InterPro" id="IPR036736">
    <property type="entry name" value="ACP-like_sf"/>
</dbReference>
<reference evidence="9 10" key="1">
    <citation type="journal article" date="2019" name="Int. J. Syst. Evol. Microbiol.">
        <title>The Global Catalogue of Microorganisms (GCM) 10K type strain sequencing project: providing services to taxonomists for standard genome sequencing and annotation.</title>
        <authorList>
            <consortium name="The Broad Institute Genomics Platform"/>
            <consortium name="The Broad Institute Genome Sequencing Center for Infectious Disease"/>
            <person name="Wu L."/>
            <person name="Ma J."/>
        </authorList>
    </citation>
    <scope>NUCLEOTIDE SEQUENCE [LARGE SCALE GENOMIC DNA]</scope>
    <source>
        <strain evidence="9 10">JCM 15933</strain>
    </source>
</reference>
<sequence length="1273" mass="132088">MNTSAEPIAIIGMGCRLPGGIDAPEALWRLLDEGGDAIGAVPDGRWDAYAARGPAYAAAVARAVRAGGYLSDIAGFDAEFFGISPREAELMDPQQRVTLEVAWEALEHAGIAPASLAGTDGSVFMGVCCDDYGRRLLEDLPNVEAWTGIGASMCAVANRVSYALDLRGPSITVDTACSASLVAVHQACQSLRAGETSLAVAGGVMLVASPSFALILEAAGALSPDGTSKAFDAAANGYVRSEGCAVLVLKRHSDAIRDGDQVLALVRGGAVCQDGRTNGIMAPSETAQAHLMRQAAGNAGVPLDSIGYIEAHGTGTGVGDPIEVAALAATVGAGRAGGEPCLIGSVKSNLGHLEAASGVVGVMKLVLALGHDMIPATLSRAGLNPRIPWDGSGLRVTRDRTPWPRTPGRPRRAGVGNYGYGGTLAHLIIEEAPTATRAVPAPAGVRLFPLSAATEAGLRATADRLAGWVTAGGDPLDAVGASLGRVRTGLPVRAAVVAADRDELIERLAAVAADRPADGVVQGRAPRGGDTPVVWVFSGHGAQWIGMGRELLATEPELARTFAEVDAVYRDELGVSPRQVIADGDLEEVGRVQALTFLMQVGLARVWMSYGLRPAAVIGHSVGEIAAAVVSGRLDLTDAARLICRRSRLLRDAAGKGAMALVGLPFAEASARLAGAPDVVAAISASPSSTVLSGDAAALDRFLAASGLTARRVNTDVAFHSPHMDPLVPGLLAVEVAPRAGTVPAYGTTLSDPRADPPRDAAYWAANLRNPVRFAEAVRAATDDGHRVFLEVSTHPVVAHSILQTADGATVLPTLRRDQPERPTMLGTLGALYCAGVPVDWSLVFPGGGRAELPPMAWQHRRFWAEPEPATAEPVQQHDVTAHTVLGRRTVVQGTDPVWLWQTRLDEGSRPYPGGHRVLGTEVLPAAVVLTTLLAAAETPDLTDVTLRVPLTLGAPRDVQVVRQDGAVRLSSRLAGGSDSAWATHATATAGGGVVGIGRLELPPAGAVVVPAERVMDLLREIGVVGIGFPWVVREVRRTGGRVVARIAADPDGLMPVRTWASLFDAGLSAAPVTFPAPARLRMPGRLRHVAVAGPPPDEALVGVDLVAVEPSGDTVVDVRVAGLDGVVLAELLGVRFGVVSHAEVPAGDAGAPEVAGWPELTGDDLAEQVEAAVREVVAHELRLDPAAIDAHRPLSELGVDSLLSESIRQRLHRRARFALPSSLLWDRPSVAAIAAYLAERVTTDRAAAGVITDVTDVITDDVADHRVAGGVR</sequence>
<dbReference type="Gene3D" id="1.10.1200.10">
    <property type="entry name" value="ACP-like"/>
    <property type="match status" value="1"/>
</dbReference>
<dbReference type="Pfam" id="PF00109">
    <property type="entry name" value="ketoacyl-synt"/>
    <property type="match status" value="1"/>
</dbReference>
<dbReference type="Gene3D" id="3.10.129.110">
    <property type="entry name" value="Polyketide synthase dehydratase"/>
    <property type="match status" value="1"/>
</dbReference>
<dbReference type="Gene3D" id="3.30.70.3290">
    <property type="match status" value="1"/>
</dbReference>
<dbReference type="RefSeq" id="WP_344504462.1">
    <property type="nucleotide sequence ID" value="NZ_BAAAQD010000010.1"/>
</dbReference>
<dbReference type="InterPro" id="IPR020841">
    <property type="entry name" value="PKS_Beta-ketoAc_synthase_dom"/>
</dbReference>
<feature type="active site" description="Proton acceptor; for dehydratase activity" evidence="4">
    <location>
        <position position="916"/>
    </location>
</feature>
<feature type="region of interest" description="N-terminal hotdog fold" evidence="4">
    <location>
        <begin position="883"/>
        <end position="997"/>
    </location>
</feature>
<protein>
    <submittedName>
        <fullName evidence="9">Uncharacterized protein</fullName>
    </submittedName>
</protein>
<dbReference type="PROSITE" id="PS50075">
    <property type="entry name" value="CARRIER"/>
    <property type="match status" value="1"/>
</dbReference>
<keyword evidence="2" id="KW-0597">Phosphoprotein</keyword>
<dbReference type="InterPro" id="IPR016036">
    <property type="entry name" value="Malonyl_transacylase_ACP-bd"/>
</dbReference>
<evidence type="ECO:0000256" key="1">
    <source>
        <dbReference type="ARBA" id="ARBA00022450"/>
    </source>
</evidence>
<dbReference type="EMBL" id="BAAAQD010000010">
    <property type="protein sequence ID" value="GAA1526836.1"/>
    <property type="molecule type" value="Genomic_DNA"/>
</dbReference>
<feature type="active site" description="Proton donor; for dehydratase activity" evidence="4">
    <location>
        <position position="1065"/>
    </location>
</feature>
<dbReference type="PROSITE" id="PS52019">
    <property type="entry name" value="PKS_MFAS_DH"/>
    <property type="match status" value="1"/>
</dbReference>
<keyword evidence="1" id="KW-0596">Phosphopantetheine</keyword>
<dbReference type="Pfam" id="PF02801">
    <property type="entry name" value="Ketoacyl-synt_C"/>
    <property type="match status" value="1"/>
</dbReference>
<dbReference type="Pfam" id="PF16197">
    <property type="entry name" value="KAsynt_C_assoc"/>
    <property type="match status" value="1"/>
</dbReference>
<feature type="region of interest" description="C-terminal hotdog fold" evidence="4">
    <location>
        <begin position="1007"/>
        <end position="1146"/>
    </location>
</feature>
<dbReference type="Gene3D" id="3.40.366.10">
    <property type="entry name" value="Malonyl-Coenzyme A Acyl Carrier Protein, domain 2"/>
    <property type="match status" value="1"/>
</dbReference>
<evidence type="ECO:0000256" key="5">
    <source>
        <dbReference type="SAM" id="MobiDB-lite"/>
    </source>
</evidence>
<comment type="caution">
    <text evidence="9">The sequence shown here is derived from an EMBL/GenBank/DDBJ whole genome shotgun (WGS) entry which is preliminary data.</text>
</comment>
<feature type="domain" description="Carrier" evidence="6">
    <location>
        <begin position="1165"/>
        <end position="1242"/>
    </location>
</feature>
<dbReference type="SMART" id="SM00826">
    <property type="entry name" value="PKS_DH"/>
    <property type="match status" value="1"/>
</dbReference>
<keyword evidence="10" id="KW-1185">Reference proteome</keyword>
<gene>
    <name evidence="9" type="ORF">GCM10009827_049610</name>
</gene>
<evidence type="ECO:0000256" key="3">
    <source>
        <dbReference type="ARBA" id="ARBA00022679"/>
    </source>
</evidence>
<evidence type="ECO:0000313" key="10">
    <source>
        <dbReference type="Proteomes" id="UP001501470"/>
    </source>
</evidence>
<proteinExistence type="predicted"/>
<dbReference type="InterPro" id="IPR018201">
    <property type="entry name" value="Ketoacyl_synth_AS"/>
</dbReference>
<dbReference type="InterPro" id="IPR014043">
    <property type="entry name" value="Acyl_transferase_dom"/>
</dbReference>
<keyword evidence="3" id="KW-0808">Transferase</keyword>
<dbReference type="PANTHER" id="PTHR43775">
    <property type="entry name" value="FATTY ACID SYNTHASE"/>
    <property type="match status" value="1"/>
</dbReference>
<dbReference type="InterPro" id="IPR049900">
    <property type="entry name" value="PKS_mFAS_DH"/>
</dbReference>
<dbReference type="SMART" id="SM00823">
    <property type="entry name" value="PKS_PP"/>
    <property type="match status" value="1"/>
</dbReference>
<dbReference type="PROSITE" id="PS52004">
    <property type="entry name" value="KS3_2"/>
    <property type="match status" value="1"/>
</dbReference>
<dbReference type="PANTHER" id="PTHR43775:SF37">
    <property type="entry name" value="SI:DKEY-61P9.11"/>
    <property type="match status" value="1"/>
</dbReference>
<evidence type="ECO:0000256" key="2">
    <source>
        <dbReference type="ARBA" id="ARBA00022553"/>
    </source>
</evidence>
<dbReference type="SMART" id="SM00827">
    <property type="entry name" value="PKS_AT"/>
    <property type="match status" value="1"/>
</dbReference>
<feature type="domain" description="PKS/mFAS DH" evidence="8">
    <location>
        <begin position="883"/>
        <end position="1146"/>
    </location>
</feature>
<evidence type="ECO:0000256" key="4">
    <source>
        <dbReference type="PROSITE-ProRule" id="PRU01363"/>
    </source>
</evidence>
<dbReference type="PROSITE" id="PS00606">
    <property type="entry name" value="KS3_1"/>
    <property type="match status" value="1"/>
</dbReference>
<dbReference type="SUPFAM" id="SSF55048">
    <property type="entry name" value="Probable ACP-binding domain of malonyl-CoA ACP transacylase"/>
    <property type="match status" value="1"/>
</dbReference>
<name>A0ABN2AV04_9ACTN</name>
<dbReference type="Pfam" id="PF21089">
    <property type="entry name" value="PKS_DH_N"/>
    <property type="match status" value="1"/>
</dbReference>
<dbReference type="InterPro" id="IPR020806">
    <property type="entry name" value="PKS_PP-bd"/>
</dbReference>
<evidence type="ECO:0000259" key="6">
    <source>
        <dbReference type="PROSITE" id="PS50075"/>
    </source>
</evidence>
<dbReference type="InterPro" id="IPR016035">
    <property type="entry name" value="Acyl_Trfase/lysoPLipase"/>
</dbReference>
<dbReference type="Pfam" id="PF00698">
    <property type="entry name" value="Acyl_transf_1"/>
    <property type="match status" value="1"/>
</dbReference>
<feature type="region of interest" description="Disordered" evidence="5">
    <location>
        <begin position="393"/>
        <end position="415"/>
    </location>
</feature>
<dbReference type="InterPro" id="IPR014031">
    <property type="entry name" value="Ketoacyl_synth_C"/>
</dbReference>
<dbReference type="InterPro" id="IPR042104">
    <property type="entry name" value="PKS_dehydratase_sf"/>
</dbReference>
<dbReference type="InterPro" id="IPR049552">
    <property type="entry name" value="PKS_DH_N"/>
</dbReference>
<dbReference type="InterPro" id="IPR001227">
    <property type="entry name" value="Ac_transferase_dom_sf"/>
</dbReference>
<dbReference type="InterPro" id="IPR032821">
    <property type="entry name" value="PKS_assoc"/>
</dbReference>
<dbReference type="InterPro" id="IPR014030">
    <property type="entry name" value="Ketoacyl_synth_N"/>
</dbReference>
<dbReference type="SUPFAM" id="SSF47336">
    <property type="entry name" value="ACP-like"/>
    <property type="match status" value="1"/>
</dbReference>
<evidence type="ECO:0000259" key="7">
    <source>
        <dbReference type="PROSITE" id="PS52004"/>
    </source>
</evidence>
<evidence type="ECO:0000259" key="8">
    <source>
        <dbReference type="PROSITE" id="PS52019"/>
    </source>
</evidence>
<dbReference type="SMART" id="SM01294">
    <property type="entry name" value="PKS_PP_betabranch"/>
    <property type="match status" value="1"/>
</dbReference>
<dbReference type="Proteomes" id="UP001501470">
    <property type="component" value="Unassembled WGS sequence"/>
</dbReference>
<accession>A0ABN2AV04</accession>
<feature type="domain" description="Ketosynthase family 3 (KS3)" evidence="7">
    <location>
        <begin position="5"/>
        <end position="431"/>
    </location>
</feature>
<dbReference type="CDD" id="cd00833">
    <property type="entry name" value="PKS"/>
    <property type="match status" value="1"/>
</dbReference>
<dbReference type="Pfam" id="PF00550">
    <property type="entry name" value="PP-binding"/>
    <property type="match status" value="1"/>
</dbReference>
<dbReference type="InterPro" id="IPR009081">
    <property type="entry name" value="PP-bd_ACP"/>
</dbReference>
<organism evidence="9 10">
    <name type="scientific">Dactylosporangium maewongense</name>
    <dbReference type="NCBI Taxonomy" id="634393"/>
    <lineage>
        <taxon>Bacteria</taxon>
        <taxon>Bacillati</taxon>
        <taxon>Actinomycetota</taxon>
        <taxon>Actinomycetes</taxon>
        <taxon>Micromonosporales</taxon>
        <taxon>Micromonosporaceae</taxon>
        <taxon>Dactylosporangium</taxon>
    </lineage>
</organism>
<dbReference type="InterPro" id="IPR020807">
    <property type="entry name" value="PKS_DH"/>
</dbReference>